<accession>A0AA44YX55</accession>
<proteinExistence type="predicted"/>
<dbReference type="Proteomes" id="UP000251513">
    <property type="component" value="Unassembled WGS sequence"/>
</dbReference>
<dbReference type="EMBL" id="PYJH01000096">
    <property type="protein sequence ID" value="PUE89601.1"/>
    <property type="molecule type" value="Genomic_DNA"/>
</dbReference>
<organism evidence="1 2">
    <name type="scientific">Xanthomonas campestris pv. malvacearum</name>
    <dbReference type="NCBI Taxonomy" id="86040"/>
    <lineage>
        <taxon>Bacteria</taxon>
        <taxon>Pseudomonadati</taxon>
        <taxon>Pseudomonadota</taxon>
        <taxon>Gammaproteobacteria</taxon>
        <taxon>Lysobacterales</taxon>
        <taxon>Lysobacteraceae</taxon>
        <taxon>Xanthomonas</taxon>
    </lineage>
</organism>
<evidence type="ECO:0000313" key="2">
    <source>
        <dbReference type="Proteomes" id="UP000251513"/>
    </source>
</evidence>
<protein>
    <submittedName>
        <fullName evidence="1">Transcriptional regulator</fullName>
    </submittedName>
</protein>
<name>A0AA44YX55_XANCM</name>
<dbReference type="InterPro" id="IPR036390">
    <property type="entry name" value="WH_DNA-bd_sf"/>
</dbReference>
<dbReference type="SUPFAM" id="SSF46785">
    <property type="entry name" value="Winged helix' DNA-binding domain"/>
    <property type="match status" value="1"/>
</dbReference>
<dbReference type="Pfam" id="PF25212">
    <property type="entry name" value="HVO_A0114"/>
    <property type="match status" value="1"/>
</dbReference>
<dbReference type="AlphaFoldDB" id="A0AA44YX55"/>
<gene>
    <name evidence="1" type="ORF">C7T86_23410</name>
</gene>
<reference evidence="1 2" key="1">
    <citation type="submission" date="2018-03" db="EMBL/GenBank/DDBJ databases">
        <title>Sequencing of reference strains of Xanthomonas.</title>
        <authorList>
            <person name="Studholme D.J."/>
            <person name="Vicente J."/>
            <person name="Sarris P."/>
        </authorList>
    </citation>
    <scope>NUCLEOTIDE SEQUENCE [LARGE SCALE GENOMIC DNA]</scope>
    <source>
        <strain evidence="1 2">WHRI 5232</strain>
    </source>
</reference>
<evidence type="ECO:0000313" key="1">
    <source>
        <dbReference type="EMBL" id="PUE89601.1"/>
    </source>
</evidence>
<sequence>MWPYCEDNMEKNILTIGVATIEEVKAQMKAAALGKGDAVPRFTFTSGEDLLRTLNANRWSLLEALAGTGPLGVRELARRVDRDVKGVHTDATALVDCGLINKTEAGALHLPYDGVHVEFEVRAEVPEAQAEAA</sequence>
<comment type="caution">
    <text evidence="1">The sequence shown here is derived from an EMBL/GenBank/DDBJ whole genome shotgun (WGS) entry which is preliminary data.</text>
</comment>